<evidence type="ECO:0000259" key="2">
    <source>
        <dbReference type="PROSITE" id="PS50056"/>
    </source>
</evidence>
<dbReference type="Gene3D" id="3.90.190.10">
    <property type="entry name" value="Protein tyrosine phosphatase superfamily"/>
    <property type="match status" value="1"/>
</dbReference>
<organism evidence="3 4">
    <name type="scientific">Silvimonas amylolytica</name>
    <dbReference type="NCBI Taxonomy" id="449663"/>
    <lineage>
        <taxon>Bacteria</taxon>
        <taxon>Pseudomonadati</taxon>
        <taxon>Pseudomonadota</taxon>
        <taxon>Betaproteobacteria</taxon>
        <taxon>Neisseriales</taxon>
        <taxon>Chitinibacteraceae</taxon>
        <taxon>Silvimonas</taxon>
    </lineage>
</organism>
<proteinExistence type="inferred from homology"/>
<protein>
    <submittedName>
        <fullName evidence="3">Protein-tyrosine-phosphatase</fullName>
    </submittedName>
</protein>
<sequence length="228" mass="25403">MQGARNVRDLGGLYSRTGRTLRTHRFVRADSLEALHAIDVIHLLDYGVRMDIDLRGQRERRQWGDALSRVAEIQYAPISLLEGLDQHLEAVPASLGTLYIDVLRYCRTSFLAIFRQMLAQPEGCVLFHCSAGKDRTGMVAALLLNLAGVPDEDIIADYAQSATNLHQAFEQISEQNAPALRHLLGAEPEHMAMLLDHLRRHYDGAVGYLTLIGLAPAEITTLRASMFD</sequence>
<evidence type="ECO:0000256" key="1">
    <source>
        <dbReference type="ARBA" id="ARBA00009580"/>
    </source>
</evidence>
<feature type="domain" description="Tyrosine specific protein phosphatases" evidence="2">
    <location>
        <begin position="108"/>
        <end position="173"/>
    </location>
</feature>
<dbReference type="SUPFAM" id="SSF52799">
    <property type="entry name" value="(Phosphotyrosine protein) phosphatases II"/>
    <property type="match status" value="1"/>
</dbReference>
<dbReference type="PANTHER" id="PTHR31126:SF1">
    <property type="entry name" value="TYROSINE SPECIFIC PROTEIN PHOSPHATASES DOMAIN-CONTAINING PROTEIN"/>
    <property type="match status" value="1"/>
</dbReference>
<name>A0ABQ2PMW4_9NEIS</name>
<reference evidence="4" key="1">
    <citation type="journal article" date="2019" name="Int. J. Syst. Evol. Microbiol.">
        <title>The Global Catalogue of Microorganisms (GCM) 10K type strain sequencing project: providing services to taxonomists for standard genome sequencing and annotation.</title>
        <authorList>
            <consortium name="The Broad Institute Genomics Platform"/>
            <consortium name="The Broad Institute Genome Sequencing Center for Infectious Disease"/>
            <person name="Wu L."/>
            <person name="Ma J."/>
        </authorList>
    </citation>
    <scope>NUCLEOTIDE SEQUENCE [LARGE SCALE GENOMIC DNA]</scope>
    <source>
        <strain evidence="4">CGMCC 1.8860</strain>
    </source>
</reference>
<dbReference type="PROSITE" id="PS50056">
    <property type="entry name" value="TYR_PHOSPHATASE_2"/>
    <property type="match status" value="1"/>
</dbReference>
<dbReference type="Pfam" id="PF13350">
    <property type="entry name" value="Y_phosphatase3"/>
    <property type="match status" value="1"/>
</dbReference>
<dbReference type="InterPro" id="IPR000387">
    <property type="entry name" value="Tyr_Pase_dom"/>
</dbReference>
<comment type="caution">
    <text evidence="3">The sequence shown here is derived from an EMBL/GenBank/DDBJ whole genome shotgun (WGS) entry which is preliminary data.</text>
</comment>
<dbReference type="PANTHER" id="PTHR31126">
    <property type="entry name" value="TYROSINE-PROTEIN PHOSPHATASE"/>
    <property type="match status" value="1"/>
</dbReference>
<accession>A0ABQ2PMW4</accession>
<dbReference type="InterPro" id="IPR026893">
    <property type="entry name" value="Tyr/Ser_Pase_IphP-type"/>
</dbReference>
<dbReference type="InterPro" id="IPR016130">
    <property type="entry name" value="Tyr_Pase_AS"/>
</dbReference>
<keyword evidence="4" id="KW-1185">Reference proteome</keyword>
<dbReference type="InterPro" id="IPR029021">
    <property type="entry name" value="Prot-tyrosine_phosphatase-like"/>
</dbReference>
<dbReference type="EMBL" id="BMLY01000004">
    <property type="protein sequence ID" value="GGP26663.1"/>
    <property type="molecule type" value="Genomic_DNA"/>
</dbReference>
<gene>
    <name evidence="3" type="ORF">GCM10010971_24820</name>
</gene>
<dbReference type="PROSITE" id="PS00383">
    <property type="entry name" value="TYR_PHOSPHATASE_1"/>
    <property type="match status" value="1"/>
</dbReference>
<dbReference type="Proteomes" id="UP000621859">
    <property type="component" value="Unassembled WGS sequence"/>
</dbReference>
<evidence type="ECO:0000313" key="4">
    <source>
        <dbReference type="Proteomes" id="UP000621859"/>
    </source>
</evidence>
<evidence type="ECO:0000313" key="3">
    <source>
        <dbReference type="EMBL" id="GGP26663.1"/>
    </source>
</evidence>
<comment type="similarity">
    <text evidence="1">Belongs to the protein-tyrosine phosphatase family.</text>
</comment>